<name>A0A429LBN7_ACIBA</name>
<sequence length="142" mass="15757">MTSPIFLRDLPYEKLQELSENDIQQILKAENLYWKNKPFMKYYIVVNGAKTKNGGLIRASGYSPKFKGISIALVGDEAIYADGTTAKIITGAGEALTIRDHPVALIGSHLDNNDEIIDSPNKSVYICIYHDQPKPLGFLSNI</sequence>
<organism evidence="1 2">
    <name type="scientific">Acinetobacter baumannii</name>
    <dbReference type="NCBI Taxonomy" id="470"/>
    <lineage>
        <taxon>Bacteria</taxon>
        <taxon>Pseudomonadati</taxon>
        <taxon>Pseudomonadota</taxon>
        <taxon>Gammaproteobacteria</taxon>
        <taxon>Moraxellales</taxon>
        <taxon>Moraxellaceae</taxon>
        <taxon>Acinetobacter</taxon>
        <taxon>Acinetobacter calcoaceticus/baumannii complex</taxon>
    </lineage>
</organism>
<accession>A0A429LBN7</accession>
<dbReference type="EMBL" id="RFBY01000074">
    <property type="protein sequence ID" value="RSP71030.1"/>
    <property type="molecule type" value="Genomic_DNA"/>
</dbReference>
<comment type="caution">
    <text evidence="1">The sequence shown here is derived from an EMBL/GenBank/DDBJ whole genome shotgun (WGS) entry which is preliminary data.</text>
</comment>
<evidence type="ECO:0008006" key="3">
    <source>
        <dbReference type="Google" id="ProtNLM"/>
    </source>
</evidence>
<protein>
    <recommendedName>
        <fullName evidence="3">PAAR domain-containing protein</fullName>
    </recommendedName>
</protein>
<evidence type="ECO:0000313" key="2">
    <source>
        <dbReference type="Proteomes" id="UP000269597"/>
    </source>
</evidence>
<evidence type="ECO:0000313" key="1">
    <source>
        <dbReference type="EMBL" id="RSP71030.1"/>
    </source>
</evidence>
<reference evidence="1 2" key="1">
    <citation type="submission" date="2018-10" db="EMBL/GenBank/DDBJ databases">
        <title>GWAS and RNA-Seq identify cryptic mechanisms of antimicrobial resistance in Acinetobacter baumannii.</title>
        <authorList>
            <person name="Sahl J.W."/>
        </authorList>
    </citation>
    <scope>NUCLEOTIDE SEQUENCE [LARGE SCALE GENOMIC DNA]</scope>
    <source>
        <strain evidence="1 2">TG31299</strain>
    </source>
</reference>
<gene>
    <name evidence="1" type="ORF">EA722_16625</name>
</gene>
<proteinExistence type="predicted"/>
<dbReference type="AlphaFoldDB" id="A0A429LBN7"/>
<dbReference type="RefSeq" id="WP_032061039.1">
    <property type="nucleotide sequence ID" value="NZ_JBDNEF010000073.1"/>
</dbReference>
<dbReference type="Proteomes" id="UP000269597">
    <property type="component" value="Unassembled WGS sequence"/>
</dbReference>